<feature type="repeat" description="PPR" evidence="3">
    <location>
        <begin position="178"/>
        <end position="212"/>
    </location>
</feature>
<dbReference type="FunFam" id="1.25.40.10:FF:000184">
    <property type="entry name" value="Pentatricopeptide repeat-containing protein, chloroplastic"/>
    <property type="match status" value="1"/>
</dbReference>
<dbReference type="Pfam" id="PF13041">
    <property type="entry name" value="PPR_2"/>
    <property type="match status" value="4"/>
</dbReference>
<evidence type="ECO:0000256" key="3">
    <source>
        <dbReference type="PROSITE-ProRule" id="PRU00708"/>
    </source>
</evidence>
<dbReference type="FunFam" id="1.25.40.10:FF:000073">
    <property type="entry name" value="Pentatricopeptide repeat-containing protein chloroplastic"/>
    <property type="match status" value="1"/>
</dbReference>
<dbReference type="InterPro" id="IPR032867">
    <property type="entry name" value="DYW_dom"/>
</dbReference>
<sequence>MRAMGVDIDCFIVSSALRSCAQIGWVSVGRDIHGFALKNGFDYDVFVGNTLIQMYSECGFTGISRLVFDKMESKDVVSWNTMITSYGKHGMTNEALGIIREIQYNSVKPNQSTLISMASILADVGNMNLIKSMHSYVIRNSEMDRLSTNLTTSLIDTYAKKGNLAFPRRVFDQSVEKSVASYTAMLTGYFWSNLLDEGVRLFAKMLKSGIFSNEVTLLTMISECCKIGALDIGKQLHGYVLRRGLDMSLALRTSLIDMYGKCREIRISRAIFDRLGKKDVMAWTALISAYAREKRIGDAVELLGFMKEDGIRPNQVTMVSLLSVCADVSSLEIGKWIHVYIDKEGIEVDVILETALIDMYTKCGDVESAYKLFGKATRGDVGMWNTMMIGFGIHGYGEEAMELFNDMKNSEIKPNDITFIGLLTACSHAGMVTEGKTIFTNMTKKYGFVPKIEHYGCMVDLLGRAGLLQDAYEMTQTMPLQPNEVVWGALLAACKVHINLDLGEIAGKELLRIDPESCGHNVLISNIYAMGQRWTDVSNARMTMKTQGLVKKPGVSCIEVNGVVHEFKTGEKTHPKLEKINVMLGEMIEKLEDAGYKPDTSVVLLNLEEKEKEDSLKFHSEEIAMAFGLISTAPGTPIRVVKNLRVCDDCHTATKLLSGIYGRVFIVRDRSRYHHFKDGSCSCGDYW</sequence>
<dbReference type="Proteomes" id="UP001443914">
    <property type="component" value="Unassembled WGS sequence"/>
</dbReference>
<dbReference type="GO" id="GO:0008270">
    <property type="term" value="F:zinc ion binding"/>
    <property type="evidence" value="ECO:0007669"/>
    <property type="project" value="InterPro"/>
</dbReference>
<dbReference type="Gene3D" id="1.25.40.10">
    <property type="entry name" value="Tetratricopeptide repeat domain"/>
    <property type="match status" value="4"/>
</dbReference>
<feature type="repeat" description="PPR" evidence="3">
    <location>
        <begin position="75"/>
        <end position="109"/>
    </location>
</feature>
<dbReference type="GO" id="GO:0003723">
    <property type="term" value="F:RNA binding"/>
    <property type="evidence" value="ECO:0007669"/>
    <property type="project" value="InterPro"/>
</dbReference>
<keyword evidence="6" id="KW-1185">Reference proteome</keyword>
<dbReference type="PROSITE" id="PS51375">
    <property type="entry name" value="PPR"/>
    <property type="match status" value="4"/>
</dbReference>
<dbReference type="InterPro" id="IPR002885">
    <property type="entry name" value="PPR_rpt"/>
</dbReference>
<dbReference type="FunFam" id="1.25.40.10:FF:000436">
    <property type="entry name" value="Pentatricopeptide repeat-containing protein At5g39350 family"/>
    <property type="match status" value="1"/>
</dbReference>
<accession>A0AAW1IJX2</accession>
<dbReference type="Pfam" id="PF20431">
    <property type="entry name" value="E_motif"/>
    <property type="match status" value="1"/>
</dbReference>
<proteinExistence type="inferred from homology"/>
<name>A0AAW1IJX2_SAPOF</name>
<dbReference type="Pfam" id="PF01535">
    <property type="entry name" value="PPR"/>
    <property type="match status" value="1"/>
</dbReference>
<dbReference type="PANTHER" id="PTHR47926">
    <property type="entry name" value="PENTATRICOPEPTIDE REPEAT-CONTAINING PROTEIN"/>
    <property type="match status" value="1"/>
</dbReference>
<dbReference type="PANTHER" id="PTHR47926:SF490">
    <property type="entry name" value="REPEAT-LIKE SUPERFAMILY PROTEIN, PUTATIVE-RELATED"/>
    <property type="match status" value="1"/>
</dbReference>
<evidence type="ECO:0000256" key="1">
    <source>
        <dbReference type="ARBA" id="ARBA00006643"/>
    </source>
</evidence>
<evidence type="ECO:0000256" key="2">
    <source>
        <dbReference type="ARBA" id="ARBA00022737"/>
    </source>
</evidence>
<gene>
    <name evidence="5" type="ORF">RND81_09G122600</name>
</gene>
<dbReference type="InterPro" id="IPR011990">
    <property type="entry name" value="TPR-like_helical_dom_sf"/>
</dbReference>
<dbReference type="EMBL" id="JBDFQZ010000009">
    <property type="protein sequence ID" value="KAK9690364.1"/>
    <property type="molecule type" value="Genomic_DNA"/>
</dbReference>
<feature type="repeat" description="PPR" evidence="3">
    <location>
        <begin position="380"/>
        <end position="414"/>
    </location>
</feature>
<dbReference type="InterPro" id="IPR046848">
    <property type="entry name" value="E_motif"/>
</dbReference>
<dbReference type="GO" id="GO:0009451">
    <property type="term" value="P:RNA modification"/>
    <property type="evidence" value="ECO:0007669"/>
    <property type="project" value="InterPro"/>
</dbReference>
<reference evidence="5" key="1">
    <citation type="submission" date="2024-03" db="EMBL/GenBank/DDBJ databases">
        <title>WGS assembly of Saponaria officinalis var. Norfolk2.</title>
        <authorList>
            <person name="Jenkins J."/>
            <person name="Shu S."/>
            <person name="Grimwood J."/>
            <person name="Barry K."/>
            <person name="Goodstein D."/>
            <person name="Schmutz J."/>
            <person name="Leebens-Mack J."/>
            <person name="Osbourn A."/>
        </authorList>
    </citation>
    <scope>NUCLEOTIDE SEQUENCE [LARGE SCALE GENOMIC DNA]</scope>
    <source>
        <strain evidence="5">JIC</strain>
    </source>
</reference>
<dbReference type="AlphaFoldDB" id="A0AAW1IJX2"/>
<evidence type="ECO:0000313" key="5">
    <source>
        <dbReference type="EMBL" id="KAK9690364.1"/>
    </source>
</evidence>
<organism evidence="5 6">
    <name type="scientific">Saponaria officinalis</name>
    <name type="common">Common soapwort</name>
    <name type="synonym">Lychnis saponaria</name>
    <dbReference type="NCBI Taxonomy" id="3572"/>
    <lineage>
        <taxon>Eukaryota</taxon>
        <taxon>Viridiplantae</taxon>
        <taxon>Streptophyta</taxon>
        <taxon>Embryophyta</taxon>
        <taxon>Tracheophyta</taxon>
        <taxon>Spermatophyta</taxon>
        <taxon>Magnoliopsida</taxon>
        <taxon>eudicotyledons</taxon>
        <taxon>Gunneridae</taxon>
        <taxon>Pentapetalae</taxon>
        <taxon>Caryophyllales</taxon>
        <taxon>Caryophyllaceae</taxon>
        <taxon>Caryophylleae</taxon>
        <taxon>Saponaria</taxon>
    </lineage>
</organism>
<dbReference type="Pfam" id="PF14432">
    <property type="entry name" value="DYW_deaminase"/>
    <property type="match status" value="1"/>
</dbReference>
<comment type="similarity">
    <text evidence="1">Belongs to the PPR family. PCMP-H subfamily.</text>
</comment>
<evidence type="ECO:0000313" key="6">
    <source>
        <dbReference type="Proteomes" id="UP001443914"/>
    </source>
</evidence>
<feature type="repeat" description="PPR" evidence="3">
    <location>
        <begin position="279"/>
        <end position="313"/>
    </location>
</feature>
<evidence type="ECO:0000259" key="4">
    <source>
        <dbReference type="Pfam" id="PF14432"/>
    </source>
</evidence>
<keyword evidence="2" id="KW-0677">Repeat</keyword>
<comment type="caution">
    <text evidence="5">The sequence shown here is derived from an EMBL/GenBank/DDBJ whole genome shotgun (WGS) entry which is preliminary data.</text>
</comment>
<protein>
    <recommendedName>
        <fullName evidence="4">DYW domain-containing protein</fullName>
    </recommendedName>
</protein>
<feature type="domain" description="DYW" evidence="4">
    <location>
        <begin position="595"/>
        <end position="687"/>
    </location>
</feature>
<dbReference type="InterPro" id="IPR046960">
    <property type="entry name" value="PPR_At4g14850-like_plant"/>
</dbReference>
<dbReference type="NCBIfam" id="TIGR00756">
    <property type="entry name" value="PPR"/>
    <property type="match status" value="3"/>
</dbReference>